<dbReference type="PANTHER" id="PTHR10746:SF6">
    <property type="entry name" value="LARGE RIBOSOMAL SUBUNIT PROTEIN UL4M"/>
    <property type="match status" value="1"/>
</dbReference>
<name>A0A537J8M3_9BACT</name>
<dbReference type="GO" id="GO:0006412">
    <property type="term" value="P:translation"/>
    <property type="evidence" value="ECO:0007669"/>
    <property type="project" value="UniProtKB-UniRule"/>
</dbReference>
<dbReference type="NCBIfam" id="TIGR03953">
    <property type="entry name" value="rplD_bact"/>
    <property type="match status" value="1"/>
</dbReference>
<evidence type="ECO:0000313" key="7">
    <source>
        <dbReference type="EMBL" id="TMI79908.1"/>
    </source>
</evidence>
<dbReference type="GO" id="GO:1990904">
    <property type="term" value="C:ribonucleoprotein complex"/>
    <property type="evidence" value="ECO:0007669"/>
    <property type="project" value="UniProtKB-KW"/>
</dbReference>
<proteinExistence type="inferred from homology"/>
<keyword evidence="3 5" id="KW-0687">Ribonucleoprotein</keyword>
<dbReference type="GO" id="GO:0005840">
    <property type="term" value="C:ribosome"/>
    <property type="evidence" value="ECO:0007669"/>
    <property type="project" value="UniProtKB-KW"/>
</dbReference>
<comment type="caution">
    <text evidence="7">The sequence shown here is derived from an EMBL/GenBank/DDBJ whole genome shotgun (WGS) entry which is preliminary data.</text>
</comment>
<evidence type="ECO:0000256" key="5">
    <source>
        <dbReference type="HAMAP-Rule" id="MF_01328"/>
    </source>
</evidence>
<dbReference type="Proteomes" id="UP000320048">
    <property type="component" value="Unassembled WGS sequence"/>
</dbReference>
<accession>A0A537J8M3</accession>
<keyword evidence="5" id="KW-0694">RNA-binding</keyword>
<reference evidence="7 8" key="1">
    <citation type="journal article" date="2019" name="Nat. Microbiol.">
        <title>Mediterranean grassland soil C-N compound turnover is dependent on rainfall and depth, and is mediated by genomically divergent microorganisms.</title>
        <authorList>
            <person name="Diamond S."/>
            <person name="Andeer P.F."/>
            <person name="Li Z."/>
            <person name="Crits-Christoph A."/>
            <person name="Burstein D."/>
            <person name="Anantharaman K."/>
            <person name="Lane K.R."/>
            <person name="Thomas B.C."/>
            <person name="Pan C."/>
            <person name="Northen T.R."/>
            <person name="Banfield J.F."/>
        </authorList>
    </citation>
    <scope>NUCLEOTIDE SEQUENCE [LARGE SCALE GENOMIC DNA]</scope>
    <source>
        <strain evidence="7">NP_7</strain>
    </source>
</reference>
<dbReference type="SUPFAM" id="SSF52166">
    <property type="entry name" value="Ribosomal protein L4"/>
    <property type="match status" value="1"/>
</dbReference>
<dbReference type="InterPro" id="IPR023574">
    <property type="entry name" value="Ribosomal_uL4_dom_sf"/>
</dbReference>
<comment type="function">
    <text evidence="5">One of the primary rRNA binding proteins, this protein initially binds near the 5'-end of the 23S rRNA. It is important during the early stages of 50S assembly. It makes multiple contacts with different domains of the 23S rRNA in the assembled 50S subunit and ribosome.</text>
</comment>
<comment type="function">
    <text evidence="5">Forms part of the polypeptide exit tunnel.</text>
</comment>
<dbReference type="Gene3D" id="3.40.1370.10">
    <property type="match status" value="1"/>
</dbReference>
<dbReference type="InterPro" id="IPR013005">
    <property type="entry name" value="Ribosomal_uL4-like"/>
</dbReference>
<feature type="region of interest" description="Disordered" evidence="6">
    <location>
        <begin position="65"/>
        <end position="84"/>
    </location>
</feature>
<protein>
    <recommendedName>
        <fullName evidence="4 5">Large ribosomal subunit protein uL4</fullName>
    </recommendedName>
</protein>
<evidence type="ECO:0000256" key="6">
    <source>
        <dbReference type="SAM" id="MobiDB-lite"/>
    </source>
</evidence>
<keyword evidence="2 5" id="KW-0689">Ribosomal protein</keyword>
<evidence type="ECO:0000256" key="3">
    <source>
        <dbReference type="ARBA" id="ARBA00023274"/>
    </source>
</evidence>
<dbReference type="HAMAP" id="MF_01328_B">
    <property type="entry name" value="Ribosomal_uL4_B"/>
    <property type="match status" value="1"/>
</dbReference>
<comment type="subunit">
    <text evidence="5">Part of the 50S ribosomal subunit.</text>
</comment>
<evidence type="ECO:0000256" key="4">
    <source>
        <dbReference type="ARBA" id="ARBA00035244"/>
    </source>
</evidence>
<gene>
    <name evidence="5 7" type="primary">rplD</name>
    <name evidence="7" type="ORF">E6H04_09690</name>
</gene>
<dbReference type="Pfam" id="PF00573">
    <property type="entry name" value="Ribosomal_L4"/>
    <property type="match status" value="1"/>
</dbReference>
<comment type="similarity">
    <text evidence="1 5">Belongs to the universal ribosomal protein uL4 family.</text>
</comment>
<sequence length="216" mass="23213">MSTVGVYDIEGKRVGEVALPPSLDRKPHTAVLHEALLWQLAGRRRGTHSTLTRGLVNRTTKKLYRQKGTGRARHGSRGAPLFRGGGITFGPHPRSYAYRLSKQVRRLALRSALAAKAADGRFAVLNGLDLKQPKTRVLAGLIRELGRGEGGGARTGRGTVLLIIAAPEPVVARSAANLPHLRVLPVTALNVHDILACDRVLVTQDALARIAEAFAP</sequence>
<dbReference type="AlphaFoldDB" id="A0A537J8M3"/>
<dbReference type="PANTHER" id="PTHR10746">
    <property type="entry name" value="50S RIBOSOMAL PROTEIN L4"/>
    <property type="match status" value="1"/>
</dbReference>
<dbReference type="EMBL" id="VBAO01000252">
    <property type="protein sequence ID" value="TMI79908.1"/>
    <property type="molecule type" value="Genomic_DNA"/>
</dbReference>
<evidence type="ECO:0000313" key="8">
    <source>
        <dbReference type="Proteomes" id="UP000320048"/>
    </source>
</evidence>
<feature type="compositionally biased region" description="Basic residues" evidence="6">
    <location>
        <begin position="65"/>
        <end position="76"/>
    </location>
</feature>
<organism evidence="7 8">
    <name type="scientific">Candidatus Segetimicrobium genomatis</name>
    <dbReference type="NCBI Taxonomy" id="2569760"/>
    <lineage>
        <taxon>Bacteria</taxon>
        <taxon>Bacillati</taxon>
        <taxon>Candidatus Sysuimicrobiota</taxon>
        <taxon>Candidatus Sysuimicrobiia</taxon>
        <taxon>Candidatus Sysuimicrobiales</taxon>
        <taxon>Candidatus Segetimicrobiaceae</taxon>
        <taxon>Candidatus Segetimicrobium</taxon>
    </lineage>
</organism>
<dbReference type="InterPro" id="IPR002136">
    <property type="entry name" value="Ribosomal_uL4"/>
</dbReference>
<evidence type="ECO:0000256" key="2">
    <source>
        <dbReference type="ARBA" id="ARBA00022980"/>
    </source>
</evidence>
<keyword evidence="5" id="KW-0699">rRNA-binding</keyword>
<evidence type="ECO:0000256" key="1">
    <source>
        <dbReference type="ARBA" id="ARBA00010528"/>
    </source>
</evidence>
<dbReference type="GO" id="GO:0003735">
    <property type="term" value="F:structural constituent of ribosome"/>
    <property type="evidence" value="ECO:0007669"/>
    <property type="project" value="InterPro"/>
</dbReference>
<dbReference type="GO" id="GO:0019843">
    <property type="term" value="F:rRNA binding"/>
    <property type="evidence" value="ECO:0007669"/>
    <property type="project" value="UniProtKB-UniRule"/>
</dbReference>